<feature type="transmembrane region" description="Helical" evidence="6">
    <location>
        <begin position="334"/>
        <end position="353"/>
    </location>
</feature>
<evidence type="ECO:0000256" key="4">
    <source>
        <dbReference type="ARBA" id="ARBA00022989"/>
    </source>
</evidence>
<feature type="transmembrane region" description="Helical" evidence="6">
    <location>
        <begin position="295"/>
        <end position="314"/>
    </location>
</feature>
<name>A0A9L0RGZ3_HORSE</name>
<evidence type="ECO:0000313" key="7">
    <source>
        <dbReference type="Ensembl" id="ENSECAP00000061075.1"/>
    </source>
</evidence>
<comment type="subcellular location">
    <subcellularLocation>
        <location evidence="1">Membrane</location>
        <topology evidence="1">Multi-pass membrane protein</topology>
    </subcellularLocation>
</comment>
<dbReference type="Pfam" id="PF01554">
    <property type="entry name" value="MatE"/>
    <property type="match status" value="2"/>
</dbReference>
<organism evidence="7 8">
    <name type="scientific">Equus caballus</name>
    <name type="common">Horse</name>
    <dbReference type="NCBI Taxonomy" id="9796"/>
    <lineage>
        <taxon>Eukaryota</taxon>
        <taxon>Metazoa</taxon>
        <taxon>Chordata</taxon>
        <taxon>Craniata</taxon>
        <taxon>Vertebrata</taxon>
        <taxon>Euteleostomi</taxon>
        <taxon>Mammalia</taxon>
        <taxon>Eutheria</taxon>
        <taxon>Laurasiatheria</taxon>
        <taxon>Perissodactyla</taxon>
        <taxon>Equidae</taxon>
        <taxon>Equus</taxon>
    </lineage>
</organism>
<dbReference type="GO" id="GO:0016020">
    <property type="term" value="C:membrane"/>
    <property type="evidence" value="ECO:0000318"/>
    <property type="project" value="GO_Central"/>
</dbReference>
<dbReference type="GO" id="GO:0015101">
    <property type="term" value="F:organic cation transmembrane transporter activity"/>
    <property type="evidence" value="ECO:0007669"/>
    <property type="project" value="Ensembl"/>
</dbReference>
<sequence length="653" mass="70099">MDGIQNTDPPGRGGRCPTLRRLVPIGFGAEAWTLLILSGPLFLFQVLTFMIYIVSSVFCGHLGKVELASVTLSVAFINVCGVSIGSGLSMACDTLMSQSFGSPNKKHVGVILQRGVLVLLLCCFPCWALFLNTQQILLLFRQDPDVSRCPSEVNFLGQEGPWLCPWAPSPGSLQHVGAAPLDCRLSWPRCVGAGKACPQTCAARMPLGQRLPPSQRAGPGWLRSFWFSCRLTHEYVLIFVPALPASFLYGLLAKYLQNQGIIWPQVLSGVVGNCINCLANYVLVSLLSLGVRGSAYANTISQFVQAIFLFLYIVQKKLHLETWAGWSSRCLQDWGPFLSLAVPSMLMICLEWWAYEIGSFLMGLLSVLDLSAQAVIYEVATVIYMIPMGLSMAVCVRVGTALGAADTVQAKRSAISGVLCTVGAWLVVGILLSVVKNKLGHIFTNDEEVIALVNEVLPIYIVFHLFEAICCVYGGILRGSGKQAFGAVVNAITNYIVGLPLGIVLTFVVGMRIMGLWLGMLACVLLAAAAFIVYTARMNWKLAAEEAQKHAGLQQQSAESTVDTARVAPCPGPEDAAVSSVARSGSPGVTLTTYSRPGCHLDLFRTPEVAHALTAPASRLSVKQLALRRGAALGAASATLAVGLVIRVLATRH</sequence>
<gene>
    <name evidence="7" type="primary">SLC47A2</name>
</gene>
<evidence type="ECO:0000256" key="3">
    <source>
        <dbReference type="ARBA" id="ARBA00022692"/>
    </source>
</evidence>
<feature type="transmembrane region" description="Helical" evidence="6">
    <location>
        <begin position="31"/>
        <end position="55"/>
    </location>
</feature>
<feature type="transmembrane region" description="Helical" evidence="6">
    <location>
        <begin position="456"/>
        <end position="476"/>
    </location>
</feature>
<reference evidence="7" key="3">
    <citation type="submission" date="2025-09" db="UniProtKB">
        <authorList>
            <consortium name="Ensembl"/>
        </authorList>
    </citation>
    <scope>IDENTIFICATION</scope>
    <source>
        <strain evidence="7">Thoroughbred</strain>
    </source>
</reference>
<feature type="transmembrane region" description="Helical" evidence="6">
    <location>
        <begin position="488"/>
        <end position="509"/>
    </location>
</feature>
<dbReference type="AlphaFoldDB" id="A0A9L0RGZ3"/>
<reference evidence="7 8" key="1">
    <citation type="journal article" date="2009" name="Science">
        <title>Genome sequence, comparative analysis, and population genetics of the domestic horse.</title>
        <authorList>
            <consortium name="Broad Institute Genome Sequencing Platform"/>
            <consortium name="Broad Institute Whole Genome Assembly Team"/>
            <person name="Wade C.M."/>
            <person name="Giulotto E."/>
            <person name="Sigurdsson S."/>
            <person name="Zoli M."/>
            <person name="Gnerre S."/>
            <person name="Imsland F."/>
            <person name="Lear T.L."/>
            <person name="Adelson D.L."/>
            <person name="Bailey E."/>
            <person name="Bellone R.R."/>
            <person name="Bloecker H."/>
            <person name="Distl O."/>
            <person name="Edgar R.C."/>
            <person name="Garber M."/>
            <person name="Leeb T."/>
            <person name="Mauceli E."/>
            <person name="MacLeod J.N."/>
            <person name="Penedo M.C.T."/>
            <person name="Raison J.M."/>
            <person name="Sharpe T."/>
            <person name="Vogel J."/>
            <person name="Andersson L."/>
            <person name="Antczak D.F."/>
            <person name="Biagi T."/>
            <person name="Binns M.M."/>
            <person name="Chowdhary B.P."/>
            <person name="Coleman S.J."/>
            <person name="Della Valle G."/>
            <person name="Fryc S."/>
            <person name="Guerin G."/>
            <person name="Hasegawa T."/>
            <person name="Hill E.W."/>
            <person name="Jurka J."/>
            <person name="Kiialainen A."/>
            <person name="Lindgren G."/>
            <person name="Liu J."/>
            <person name="Magnani E."/>
            <person name="Mickelson J.R."/>
            <person name="Murray J."/>
            <person name="Nergadze S.G."/>
            <person name="Onofrio R."/>
            <person name="Pedroni S."/>
            <person name="Piras M.F."/>
            <person name="Raudsepp T."/>
            <person name="Rocchi M."/>
            <person name="Roeed K.H."/>
            <person name="Ryder O.A."/>
            <person name="Searle S."/>
            <person name="Skow L."/>
            <person name="Swinburne J.E."/>
            <person name="Syvaenen A.C."/>
            <person name="Tozaki T."/>
            <person name="Valberg S.J."/>
            <person name="Vaudin M."/>
            <person name="White J.R."/>
            <person name="Zody M.C."/>
            <person name="Lander E.S."/>
            <person name="Lindblad-Toh K."/>
        </authorList>
    </citation>
    <scope>NUCLEOTIDE SEQUENCE [LARGE SCALE GENOMIC DNA]</scope>
    <source>
        <strain evidence="7 8">Thoroughbred</strain>
    </source>
</reference>
<comment type="similarity">
    <text evidence="2 6">Belongs to the multi antimicrobial extrusion (MATE) (TC 2.A.66.1) family.</text>
</comment>
<dbReference type="CDD" id="cd13132">
    <property type="entry name" value="MATE_eukaryotic"/>
    <property type="match status" value="1"/>
</dbReference>
<dbReference type="GO" id="GO:1990961">
    <property type="term" value="P:xenobiotic detoxification by transmembrane export across the plasma membrane"/>
    <property type="evidence" value="ECO:0007669"/>
    <property type="project" value="InterPro"/>
</dbReference>
<feature type="transmembrane region" description="Helical" evidence="6">
    <location>
        <begin position="67"/>
        <end position="91"/>
    </location>
</feature>
<proteinExistence type="inferred from homology"/>
<feature type="transmembrane region" description="Helical" evidence="6">
    <location>
        <begin position="111"/>
        <end position="131"/>
    </location>
</feature>
<dbReference type="GeneTree" id="ENSGT00940000163062"/>
<feature type="transmembrane region" description="Helical" evidence="6">
    <location>
        <begin position="383"/>
        <end position="402"/>
    </location>
</feature>
<evidence type="ECO:0000256" key="1">
    <source>
        <dbReference type="ARBA" id="ARBA00004141"/>
    </source>
</evidence>
<dbReference type="InterPro" id="IPR045069">
    <property type="entry name" value="MATE_euk"/>
</dbReference>
<reference evidence="7" key="2">
    <citation type="submission" date="2025-08" db="UniProtKB">
        <authorList>
            <consortium name="Ensembl"/>
        </authorList>
    </citation>
    <scope>IDENTIFICATION</scope>
    <source>
        <strain evidence="7">Thoroughbred</strain>
    </source>
</reference>
<dbReference type="NCBIfam" id="TIGR00797">
    <property type="entry name" value="matE"/>
    <property type="match status" value="1"/>
</dbReference>
<evidence type="ECO:0000256" key="5">
    <source>
        <dbReference type="ARBA" id="ARBA00023136"/>
    </source>
</evidence>
<protein>
    <recommendedName>
        <fullName evidence="6">Multidrug and toxin extrusion protein</fullName>
    </recommendedName>
</protein>
<dbReference type="Proteomes" id="UP000002281">
    <property type="component" value="Chromosome 11"/>
</dbReference>
<evidence type="ECO:0000256" key="6">
    <source>
        <dbReference type="RuleBase" id="RU004914"/>
    </source>
</evidence>
<keyword evidence="8" id="KW-1185">Reference proteome</keyword>
<dbReference type="PANTHER" id="PTHR11206">
    <property type="entry name" value="MULTIDRUG RESISTANCE PROTEIN"/>
    <property type="match status" value="1"/>
</dbReference>
<keyword evidence="5 6" id="KW-0472">Membrane</keyword>
<dbReference type="GO" id="GO:0140968">
    <property type="term" value="F:polyspecific organic cation:proton antiporter activity"/>
    <property type="evidence" value="ECO:0007669"/>
    <property type="project" value="Ensembl"/>
</dbReference>
<keyword evidence="4 6" id="KW-1133">Transmembrane helix</keyword>
<keyword evidence="3 6" id="KW-0812">Transmembrane</keyword>
<feature type="transmembrane region" description="Helical" evidence="6">
    <location>
        <begin position="630"/>
        <end position="650"/>
    </location>
</feature>
<evidence type="ECO:0000256" key="2">
    <source>
        <dbReference type="ARBA" id="ARBA00010199"/>
    </source>
</evidence>
<dbReference type="InterPro" id="IPR002528">
    <property type="entry name" value="MATE_fam"/>
</dbReference>
<accession>A0A9L0RGZ3</accession>
<dbReference type="GO" id="GO:0022857">
    <property type="term" value="F:transmembrane transporter activity"/>
    <property type="evidence" value="ECO:0000318"/>
    <property type="project" value="GO_Central"/>
</dbReference>
<dbReference type="GO" id="GO:0042910">
    <property type="term" value="F:xenobiotic transmembrane transporter activity"/>
    <property type="evidence" value="ECO:0007669"/>
    <property type="project" value="InterPro"/>
</dbReference>
<evidence type="ECO:0000313" key="8">
    <source>
        <dbReference type="Proteomes" id="UP000002281"/>
    </source>
</evidence>
<feature type="transmembrane region" description="Helical" evidence="6">
    <location>
        <begin position="414"/>
        <end position="436"/>
    </location>
</feature>
<dbReference type="GO" id="GO:0005886">
    <property type="term" value="C:plasma membrane"/>
    <property type="evidence" value="ECO:0007669"/>
    <property type="project" value="Ensembl"/>
</dbReference>
<dbReference type="Ensembl" id="ENSECAT00000123899.1">
    <property type="protein sequence ID" value="ENSECAP00000061075.1"/>
    <property type="gene ID" value="ENSECAG00000010626.4"/>
</dbReference>
<feature type="transmembrane region" description="Helical" evidence="6">
    <location>
        <begin position="235"/>
        <end position="256"/>
    </location>
</feature>
<feature type="transmembrane region" description="Helical" evidence="6">
    <location>
        <begin position="515"/>
        <end position="534"/>
    </location>
</feature>